<feature type="domain" description="U-box" evidence="5">
    <location>
        <begin position="233"/>
        <end position="311"/>
    </location>
</feature>
<dbReference type="SUPFAM" id="SSF57850">
    <property type="entry name" value="RING/U-box"/>
    <property type="match status" value="1"/>
</dbReference>
<accession>A0A834YJB7</accession>
<dbReference type="PANTHER" id="PTHR45958">
    <property type="entry name" value="RING-TYPE E3 UBIQUITIN TRANSFERASE"/>
    <property type="match status" value="1"/>
</dbReference>
<evidence type="ECO:0000256" key="3">
    <source>
        <dbReference type="ARBA" id="ARBA00012483"/>
    </source>
</evidence>
<dbReference type="PROSITE" id="PS51698">
    <property type="entry name" value="U_BOX"/>
    <property type="match status" value="1"/>
</dbReference>
<dbReference type="GO" id="GO:0016567">
    <property type="term" value="P:protein ubiquitination"/>
    <property type="evidence" value="ECO:0007669"/>
    <property type="project" value="UniProtKB-UniPathway"/>
</dbReference>
<dbReference type="InterPro" id="IPR013083">
    <property type="entry name" value="Znf_RING/FYVE/PHD"/>
</dbReference>
<dbReference type="Pfam" id="PF04564">
    <property type="entry name" value="U-box"/>
    <property type="match status" value="1"/>
</dbReference>
<organism evidence="6 7">
    <name type="scientific">Tetracentron sinense</name>
    <name type="common">Spur-leaf</name>
    <dbReference type="NCBI Taxonomy" id="13715"/>
    <lineage>
        <taxon>Eukaryota</taxon>
        <taxon>Viridiplantae</taxon>
        <taxon>Streptophyta</taxon>
        <taxon>Embryophyta</taxon>
        <taxon>Tracheophyta</taxon>
        <taxon>Spermatophyta</taxon>
        <taxon>Magnoliopsida</taxon>
        <taxon>Trochodendrales</taxon>
        <taxon>Trochodendraceae</taxon>
        <taxon>Tetracentron</taxon>
    </lineage>
</organism>
<dbReference type="InterPro" id="IPR011989">
    <property type="entry name" value="ARM-like"/>
</dbReference>
<keyword evidence="7" id="KW-1185">Reference proteome</keyword>
<comment type="caution">
    <text evidence="6">The sequence shown here is derived from an EMBL/GenBank/DDBJ whole genome shotgun (WGS) entry which is preliminary data.</text>
</comment>
<dbReference type="EC" id="2.3.2.27" evidence="3"/>
<keyword evidence="4" id="KW-0808">Transferase</keyword>
<evidence type="ECO:0000313" key="7">
    <source>
        <dbReference type="Proteomes" id="UP000655225"/>
    </source>
</evidence>
<evidence type="ECO:0000256" key="2">
    <source>
        <dbReference type="ARBA" id="ARBA00004906"/>
    </source>
</evidence>
<dbReference type="OMA" id="NEPMNSK"/>
<dbReference type="GO" id="GO:0061630">
    <property type="term" value="F:ubiquitin protein ligase activity"/>
    <property type="evidence" value="ECO:0007669"/>
    <property type="project" value="UniProtKB-EC"/>
</dbReference>
<dbReference type="Proteomes" id="UP000655225">
    <property type="component" value="Unassembled WGS sequence"/>
</dbReference>
<evidence type="ECO:0000259" key="5">
    <source>
        <dbReference type="PROSITE" id="PS51698"/>
    </source>
</evidence>
<dbReference type="OrthoDB" id="10064100at2759"/>
<dbReference type="SMART" id="SM00504">
    <property type="entry name" value="Ubox"/>
    <property type="match status" value="1"/>
</dbReference>
<dbReference type="AlphaFoldDB" id="A0A834YJB7"/>
<gene>
    <name evidence="6" type="ORF">HHK36_024391</name>
</gene>
<name>A0A834YJB7_TETSI</name>
<dbReference type="CDD" id="cd16664">
    <property type="entry name" value="RING-Ubox_PUB"/>
    <property type="match status" value="1"/>
</dbReference>
<dbReference type="InterPro" id="IPR000225">
    <property type="entry name" value="Armadillo"/>
</dbReference>
<evidence type="ECO:0000256" key="1">
    <source>
        <dbReference type="ARBA" id="ARBA00000900"/>
    </source>
</evidence>
<protein>
    <recommendedName>
        <fullName evidence="3">RING-type E3 ubiquitin transferase</fullName>
        <ecNumber evidence="3">2.3.2.27</ecNumber>
    </recommendedName>
</protein>
<dbReference type="UniPathway" id="UPA00143"/>
<dbReference type="PANTHER" id="PTHR45958:SF4">
    <property type="entry name" value="U-BOX DOMAIN-CONTAINING PROTEIN 42-RELATED"/>
    <property type="match status" value="1"/>
</dbReference>
<dbReference type="InterPro" id="IPR016024">
    <property type="entry name" value="ARM-type_fold"/>
</dbReference>
<dbReference type="SMART" id="SM00185">
    <property type="entry name" value="ARM"/>
    <property type="match status" value="6"/>
</dbReference>
<dbReference type="InterPro" id="IPR003613">
    <property type="entry name" value="Ubox_domain"/>
</dbReference>
<dbReference type="EMBL" id="JABCRI010000018">
    <property type="protein sequence ID" value="KAF8389874.1"/>
    <property type="molecule type" value="Genomic_DNA"/>
</dbReference>
<evidence type="ECO:0000256" key="4">
    <source>
        <dbReference type="ARBA" id="ARBA00022679"/>
    </source>
</evidence>
<comment type="catalytic activity">
    <reaction evidence="1">
        <text>S-ubiquitinyl-[E2 ubiquitin-conjugating enzyme]-L-cysteine + [acceptor protein]-L-lysine = [E2 ubiquitin-conjugating enzyme]-L-cysteine + N(6)-ubiquitinyl-[acceptor protein]-L-lysine.</text>
        <dbReference type="EC" id="2.3.2.27"/>
    </reaction>
</comment>
<reference evidence="6 7" key="1">
    <citation type="submission" date="2020-04" db="EMBL/GenBank/DDBJ databases">
        <title>Plant Genome Project.</title>
        <authorList>
            <person name="Zhang R.-G."/>
        </authorList>
    </citation>
    <scope>NUCLEOTIDE SEQUENCE [LARGE SCALE GENOMIC DNA]</scope>
    <source>
        <strain evidence="6">YNK0</strain>
        <tissue evidence="6">Leaf</tissue>
    </source>
</reference>
<dbReference type="InterPro" id="IPR052608">
    <property type="entry name" value="U-box_domain_protein"/>
</dbReference>
<dbReference type="Gene3D" id="3.30.40.10">
    <property type="entry name" value="Zinc/RING finger domain, C3HC4 (zinc finger)"/>
    <property type="match status" value="1"/>
</dbReference>
<evidence type="ECO:0000313" key="6">
    <source>
        <dbReference type="EMBL" id="KAF8389874.1"/>
    </source>
</evidence>
<proteinExistence type="predicted"/>
<dbReference type="InterPro" id="IPR045210">
    <property type="entry name" value="RING-Ubox_PUB"/>
</dbReference>
<dbReference type="Gene3D" id="1.25.10.10">
    <property type="entry name" value="Leucine-rich Repeat Variant"/>
    <property type="match status" value="3"/>
</dbReference>
<comment type="pathway">
    <text evidence="2">Protein modification; protein ubiquitination.</text>
</comment>
<dbReference type="SUPFAM" id="SSF48371">
    <property type="entry name" value="ARM repeat"/>
    <property type="match status" value="2"/>
</dbReference>
<sequence length="1021" mass="114256">MSLEEDTMPIEVLAQSLLAYISEITASVACIEVEQDNFMEFGCYLYRTSPAIMELQRAENVPTNAREILQFLSKSFDLAKDLVGKFHTEANLIPHPELRRIIKQLEGVTKNIGEGLSLIPIATFCGQEYAEIAVQSLSREMKNAYFEASQIQVSEYKEPKLQILSFEEQPKGEPASTETDLYSIHIDPENLQLLDMQQLIAIRDMAYSGQGSHGNTSALSVKTLPQVAEYMEPLYETFFCPLTKKIMDDPVTIESGVTYERKAITEWFKKFADWEDIVCPTTGKKLASTVLNTNIALKTTIEEWQERNEATRIKVARAALSLASSDSMVLETLKDLQHLCQGKQYNKVQIRNIGMIPLLTQFLGYQDRMVRCATLDTLRQLAEDDEGKEMIGRTKVISTIIKMLSVHHLPERHASLLFLLELSRSEPLCEKIGSVTGVILMLITMKYKQSFDDFTAAKAEEILRNLEISPNNIKRMAENGLLEPLLNHLSGGNEDMQMEMGNYLGEIVLGHDTKIYVAERASPALIKMLHSRNTLTRKAAFKALVQISSYHPNSKTLVEAGIMPIMVEEMFKQIIYNEAMNSKKEAAAILANILKSGLAIETIQVNTHGHTMSSDYIVYSIIHMLKNPTPDEININLIKILLCLTESPKSTAAVVSVVKETEASYTLIELISSTHDELGIASIKLLITLAPFIGHTLADRLCKVRGQPENLIQNPTEITRISEKQAVSANFLAKLPHQNLTLNLALLHKNTVPTILQTISEIQRSETRTSRYANSYLDGLVGIIVRFTTTIFVPEILTLARNHNFTSVFTELLMRTASDEVQRLSAIGLENLSSESIKLSKPPEIKIPKFVNLCYLPRFLSCGSSKGKRIQVCPVHRGACSSQTTFCLLDATAIERLLACLDHENVQVVEAALSAICTLLDDKVDVDQSVSFLSGVNAIQHVLNVLKEHREEGLRQKSFWVIEKFLMKGGDRSASDISQDRLLPSTLVTALHHGDGNTRQMAEKILRHLNKMPNFSTKFLS</sequence>